<feature type="region of interest" description="Disordered" evidence="1">
    <location>
        <begin position="24"/>
        <end position="89"/>
    </location>
</feature>
<sequence>MHKTLGINQILTLTLTDSIESLKKTGSQGKLQKVQLRKRGSLSKEAKDEQKNDAAPVVENPKPSGSSTITYTVKTSLPTDKPSLNKQQEKKLESLHIKAYGSPKSNNSERISYETSPILKGIRVPKRANP</sequence>
<name>A0AAV8XS74_9CUCU</name>
<evidence type="ECO:0000313" key="2">
    <source>
        <dbReference type="EMBL" id="KAJ8940752.1"/>
    </source>
</evidence>
<evidence type="ECO:0000256" key="1">
    <source>
        <dbReference type="SAM" id="MobiDB-lite"/>
    </source>
</evidence>
<feature type="compositionally biased region" description="Polar residues" evidence="1">
    <location>
        <begin position="63"/>
        <end position="86"/>
    </location>
</feature>
<dbReference type="EMBL" id="JANEYF010002950">
    <property type="protein sequence ID" value="KAJ8940752.1"/>
    <property type="molecule type" value="Genomic_DNA"/>
</dbReference>
<organism evidence="2 3">
    <name type="scientific">Rhamnusium bicolor</name>
    <dbReference type="NCBI Taxonomy" id="1586634"/>
    <lineage>
        <taxon>Eukaryota</taxon>
        <taxon>Metazoa</taxon>
        <taxon>Ecdysozoa</taxon>
        <taxon>Arthropoda</taxon>
        <taxon>Hexapoda</taxon>
        <taxon>Insecta</taxon>
        <taxon>Pterygota</taxon>
        <taxon>Neoptera</taxon>
        <taxon>Endopterygota</taxon>
        <taxon>Coleoptera</taxon>
        <taxon>Polyphaga</taxon>
        <taxon>Cucujiformia</taxon>
        <taxon>Chrysomeloidea</taxon>
        <taxon>Cerambycidae</taxon>
        <taxon>Lepturinae</taxon>
        <taxon>Rhagiini</taxon>
        <taxon>Rhamnusium</taxon>
    </lineage>
</organism>
<keyword evidence="3" id="KW-1185">Reference proteome</keyword>
<dbReference type="AlphaFoldDB" id="A0AAV8XS74"/>
<proteinExistence type="predicted"/>
<feature type="compositionally biased region" description="Basic and acidic residues" evidence="1">
    <location>
        <begin position="42"/>
        <end position="52"/>
    </location>
</feature>
<gene>
    <name evidence="2" type="ORF">NQ314_010614</name>
</gene>
<comment type="caution">
    <text evidence="2">The sequence shown here is derived from an EMBL/GenBank/DDBJ whole genome shotgun (WGS) entry which is preliminary data.</text>
</comment>
<evidence type="ECO:0000313" key="3">
    <source>
        <dbReference type="Proteomes" id="UP001162156"/>
    </source>
</evidence>
<dbReference type="Proteomes" id="UP001162156">
    <property type="component" value="Unassembled WGS sequence"/>
</dbReference>
<reference evidence="2" key="1">
    <citation type="journal article" date="2023" name="Insect Mol. Biol.">
        <title>Genome sequencing provides insights into the evolution of gene families encoding plant cell wall-degrading enzymes in longhorned beetles.</title>
        <authorList>
            <person name="Shin N.R."/>
            <person name="Okamura Y."/>
            <person name="Kirsch R."/>
            <person name="Pauchet Y."/>
        </authorList>
    </citation>
    <scope>NUCLEOTIDE SEQUENCE</scope>
    <source>
        <strain evidence="2">RBIC_L_NR</strain>
    </source>
</reference>
<accession>A0AAV8XS74</accession>
<protein>
    <submittedName>
        <fullName evidence="2">Uncharacterized protein</fullName>
    </submittedName>
</protein>